<dbReference type="InterPro" id="IPR014555">
    <property type="entry name" value="RecF-like"/>
</dbReference>
<dbReference type="Pfam" id="PF13304">
    <property type="entry name" value="AAA_21"/>
    <property type="match status" value="1"/>
</dbReference>
<name>V4P8Z7_9CAUL</name>
<dbReference type="eggNOG" id="COG4637">
    <property type="taxonomic scope" value="Bacteria"/>
</dbReference>
<dbReference type="Proteomes" id="UP000017837">
    <property type="component" value="Unassembled WGS sequence"/>
</dbReference>
<evidence type="ECO:0000259" key="1">
    <source>
        <dbReference type="Pfam" id="PF13304"/>
    </source>
</evidence>
<dbReference type="InterPro" id="IPR003959">
    <property type="entry name" value="ATPase_AAA_core"/>
</dbReference>
<dbReference type="PANTHER" id="PTHR32182:SF25">
    <property type="entry name" value="SLR1056 PROTEIN"/>
    <property type="match status" value="1"/>
</dbReference>
<organism evidence="2 3">
    <name type="scientific">Asticcacaulis benevestitus DSM 16100 = ATCC BAA-896</name>
    <dbReference type="NCBI Taxonomy" id="1121022"/>
    <lineage>
        <taxon>Bacteria</taxon>
        <taxon>Pseudomonadati</taxon>
        <taxon>Pseudomonadota</taxon>
        <taxon>Alphaproteobacteria</taxon>
        <taxon>Caulobacterales</taxon>
        <taxon>Caulobacteraceae</taxon>
        <taxon>Asticcacaulis</taxon>
    </lineage>
</organism>
<dbReference type="InterPro" id="IPR027417">
    <property type="entry name" value="P-loop_NTPase"/>
</dbReference>
<keyword evidence="3" id="KW-1185">Reference proteome</keyword>
<protein>
    <recommendedName>
        <fullName evidence="1">ATPase AAA-type core domain-containing protein</fullName>
    </recommendedName>
</protein>
<dbReference type="RefSeq" id="WP_018080633.1">
    <property type="nucleotide sequence ID" value="NZ_AQWM01000002.1"/>
</dbReference>
<feature type="domain" description="ATPase AAA-type core" evidence="1">
    <location>
        <begin position="23"/>
        <end position="349"/>
    </location>
</feature>
<evidence type="ECO:0000313" key="3">
    <source>
        <dbReference type="Proteomes" id="UP000017837"/>
    </source>
</evidence>
<dbReference type="PIRSF" id="PIRSF029347">
    <property type="entry name" value="RecF"/>
    <property type="match status" value="1"/>
</dbReference>
<dbReference type="EMBL" id="AWGB01000024">
    <property type="protein sequence ID" value="ESQ90397.1"/>
    <property type="molecule type" value="Genomic_DNA"/>
</dbReference>
<gene>
    <name evidence="2" type="ORF">ABENE_12465</name>
</gene>
<dbReference type="AlphaFoldDB" id="V4P8Z7"/>
<dbReference type="GO" id="GO:0005524">
    <property type="term" value="F:ATP binding"/>
    <property type="evidence" value="ECO:0007669"/>
    <property type="project" value="InterPro"/>
</dbReference>
<dbReference type="PANTHER" id="PTHR32182">
    <property type="entry name" value="DNA REPLICATION AND REPAIR PROTEIN RECF"/>
    <property type="match status" value="1"/>
</dbReference>
<accession>V4P8Z7</accession>
<sequence>MITTLAISGYRSLRDVRLELDMLNVVTGANGSGKSSLYRALRLLAEIAHGGIVRSIASEGGLDSTLWAGPEQFSRSMKSGEHAIQGTVRKHPVSLKLGFTSEDYGYAIDLGLPPPLTSVFPHDPHIKSESLWLGQILSPRNEIAKRKGPLIQVRDKANIWQEALTNLSPFDSLMTHGSDPREGAELLLVRESMRNWRFYDHFRTDREAPLRQPQIGTHSPVLASDGHDLAAAIETIRSVGAVEDMAEAVDDAFPGSRIEVEFAGAYVEIVMRQTGLLRPLKTAELSDGTLRYLLLIAALLSPRPPSLMVLNEPEMSLHPDLLAPLGRLIANASRRSQVIVVSHAPELVAALEAAAPTRRILLEKELGETVIRDHDMQTLERPTWEWPAR</sequence>
<dbReference type="OrthoDB" id="7596665at2"/>
<dbReference type="SUPFAM" id="SSF52540">
    <property type="entry name" value="P-loop containing nucleoside triphosphate hydrolases"/>
    <property type="match status" value="1"/>
</dbReference>
<dbReference type="Gene3D" id="3.40.50.300">
    <property type="entry name" value="P-loop containing nucleotide triphosphate hydrolases"/>
    <property type="match status" value="2"/>
</dbReference>
<dbReference type="GO" id="GO:0006302">
    <property type="term" value="P:double-strand break repair"/>
    <property type="evidence" value="ECO:0007669"/>
    <property type="project" value="TreeGrafter"/>
</dbReference>
<comment type="caution">
    <text evidence="2">The sequence shown here is derived from an EMBL/GenBank/DDBJ whole genome shotgun (WGS) entry which is preliminary data.</text>
</comment>
<evidence type="ECO:0000313" key="2">
    <source>
        <dbReference type="EMBL" id="ESQ90397.1"/>
    </source>
</evidence>
<dbReference type="GO" id="GO:0016887">
    <property type="term" value="F:ATP hydrolysis activity"/>
    <property type="evidence" value="ECO:0007669"/>
    <property type="project" value="InterPro"/>
</dbReference>
<dbReference type="FunFam" id="3.40.50.300:FF:002708">
    <property type="entry name" value="FeS assembly ATPase SufC"/>
    <property type="match status" value="1"/>
</dbReference>
<dbReference type="GO" id="GO:0000731">
    <property type="term" value="P:DNA synthesis involved in DNA repair"/>
    <property type="evidence" value="ECO:0007669"/>
    <property type="project" value="TreeGrafter"/>
</dbReference>
<dbReference type="FunFam" id="3.40.50.300:FF:002534">
    <property type="entry name" value="Putative RecF protein"/>
    <property type="match status" value="1"/>
</dbReference>
<dbReference type="PATRIC" id="fig|1121022.4.peg.2528"/>
<reference evidence="2 3" key="1">
    <citation type="journal article" date="2014" name="Nature">
        <title>Sequential evolution of bacterial morphology by co-option of a developmental regulator.</title>
        <authorList>
            <person name="Jiang C."/>
            <person name="Brown P.J."/>
            <person name="Ducret A."/>
            <person name="Brun Y.V."/>
        </authorList>
    </citation>
    <scope>NUCLEOTIDE SEQUENCE [LARGE SCALE GENOMIC DNA]</scope>
    <source>
        <strain evidence="2 3">DSM 16100</strain>
    </source>
</reference>
<proteinExistence type="predicted"/>